<accession>A0ABQ3QE17</accession>
<reference evidence="2" key="1">
    <citation type="submission" date="2024-05" db="EMBL/GenBank/DDBJ databases">
        <title>Whole genome shotgun sequence of Streptomyces daghestanicus NBRC 12762.</title>
        <authorList>
            <person name="Komaki H."/>
            <person name="Tamura T."/>
        </authorList>
    </citation>
    <scope>NUCLEOTIDE SEQUENCE</scope>
    <source>
        <strain evidence="2">NBRC 12762</strain>
    </source>
</reference>
<organism evidence="2 3">
    <name type="scientific">Streptomyces daghestanicus</name>
    <dbReference type="NCBI Taxonomy" id="66885"/>
    <lineage>
        <taxon>Bacteria</taxon>
        <taxon>Bacillati</taxon>
        <taxon>Actinomycetota</taxon>
        <taxon>Actinomycetes</taxon>
        <taxon>Kitasatosporales</taxon>
        <taxon>Streptomycetaceae</taxon>
        <taxon>Streptomyces</taxon>
    </lineage>
</organism>
<proteinExistence type="predicted"/>
<feature type="region of interest" description="Disordered" evidence="1">
    <location>
        <begin position="53"/>
        <end position="81"/>
    </location>
</feature>
<evidence type="ECO:0000313" key="3">
    <source>
        <dbReference type="Proteomes" id="UP001052655"/>
    </source>
</evidence>
<protein>
    <submittedName>
        <fullName evidence="2">Uncharacterized protein</fullName>
    </submittedName>
</protein>
<comment type="caution">
    <text evidence="2">The sequence shown here is derived from an EMBL/GenBank/DDBJ whole genome shotgun (WGS) entry which is preliminary data.</text>
</comment>
<feature type="compositionally biased region" description="Low complexity" evidence="1">
    <location>
        <begin position="63"/>
        <end position="81"/>
    </location>
</feature>
<gene>
    <name evidence="2" type="ORF">Sdagh_72610</name>
</gene>
<evidence type="ECO:0000256" key="1">
    <source>
        <dbReference type="SAM" id="MobiDB-lite"/>
    </source>
</evidence>
<feature type="region of interest" description="Disordered" evidence="1">
    <location>
        <begin position="1"/>
        <end position="24"/>
    </location>
</feature>
<dbReference type="Proteomes" id="UP001052655">
    <property type="component" value="Unassembled WGS sequence"/>
</dbReference>
<evidence type="ECO:0000313" key="2">
    <source>
        <dbReference type="EMBL" id="GHI35531.1"/>
    </source>
</evidence>
<keyword evidence="3" id="KW-1185">Reference proteome</keyword>
<dbReference type="EMBL" id="BNDX01000018">
    <property type="protein sequence ID" value="GHI35531.1"/>
    <property type="molecule type" value="Genomic_DNA"/>
</dbReference>
<sequence length="81" mass="8414">MACTARVVASTASRDGGPKRAKSRYPAGVSKCAAYDVSTGLSFGLYGMRRERIAGRAPRRRAGPPARRPGAAALPDRGGPV</sequence>
<name>A0ABQ3QE17_9ACTN</name>